<feature type="transmembrane region" description="Helical" evidence="5">
    <location>
        <begin position="119"/>
        <end position="137"/>
    </location>
</feature>
<dbReference type="AlphaFoldDB" id="A0A2T5U905"/>
<sequence>MTFWLDLGGVAARSDNQFPARERPALSTATWTGRVLTGIVVVLLFADAVAQLVSLPMLRADVEATGFPFALSPVLGTITMTCVILYANARTALLGAILLTGFLGGAICLHLRLGEIGSPPQIISLVLGIMTWGGLYLREPRLRTLLPLRA</sequence>
<evidence type="ECO:0000313" key="7">
    <source>
        <dbReference type="Proteomes" id="UP000244013"/>
    </source>
</evidence>
<dbReference type="EMBL" id="QAYE01000002">
    <property type="protein sequence ID" value="PTW47954.1"/>
    <property type="molecule type" value="Genomic_DNA"/>
</dbReference>
<proteinExistence type="predicted"/>
<evidence type="ECO:0000256" key="3">
    <source>
        <dbReference type="ARBA" id="ARBA00022989"/>
    </source>
</evidence>
<dbReference type="GeneID" id="91005083"/>
<evidence type="ECO:0000256" key="2">
    <source>
        <dbReference type="ARBA" id="ARBA00022692"/>
    </source>
</evidence>
<keyword evidence="4 5" id="KW-0472">Membrane</keyword>
<feature type="transmembrane region" description="Helical" evidence="5">
    <location>
        <begin position="31"/>
        <end position="53"/>
    </location>
</feature>
<evidence type="ECO:0000256" key="5">
    <source>
        <dbReference type="SAM" id="Phobius"/>
    </source>
</evidence>
<comment type="caution">
    <text evidence="6">The sequence shown here is derived from an EMBL/GenBank/DDBJ whole genome shotgun (WGS) entry which is preliminary data.</text>
</comment>
<feature type="transmembrane region" description="Helical" evidence="5">
    <location>
        <begin position="93"/>
        <end position="113"/>
    </location>
</feature>
<gene>
    <name evidence="6" type="ORF">C8J25_10243</name>
</gene>
<accession>A0A2T5U905</accession>
<comment type="subcellular location">
    <subcellularLocation>
        <location evidence="1">Membrane</location>
        <topology evidence="1">Multi-pass membrane protein</topology>
    </subcellularLocation>
</comment>
<dbReference type="Proteomes" id="UP000244013">
    <property type="component" value="Unassembled WGS sequence"/>
</dbReference>
<organism evidence="6 7">
    <name type="scientific">Sphingomonas faeni</name>
    <dbReference type="NCBI Taxonomy" id="185950"/>
    <lineage>
        <taxon>Bacteria</taxon>
        <taxon>Pseudomonadati</taxon>
        <taxon>Pseudomonadota</taxon>
        <taxon>Alphaproteobacteria</taxon>
        <taxon>Sphingomonadales</taxon>
        <taxon>Sphingomonadaceae</taxon>
        <taxon>Sphingomonas</taxon>
    </lineage>
</organism>
<name>A0A2T5U905_9SPHN</name>
<evidence type="ECO:0000256" key="1">
    <source>
        <dbReference type="ARBA" id="ARBA00004141"/>
    </source>
</evidence>
<keyword evidence="2 5" id="KW-0812">Transmembrane</keyword>
<keyword evidence="3 5" id="KW-1133">Transmembrane helix</keyword>
<feature type="transmembrane region" description="Helical" evidence="5">
    <location>
        <begin position="65"/>
        <end position="86"/>
    </location>
</feature>
<dbReference type="Pfam" id="PF13564">
    <property type="entry name" value="DoxX_2"/>
    <property type="match status" value="1"/>
</dbReference>
<protein>
    <submittedName>
        <fullName evidence="6">DoxX-like protein</fullName>
    </submittedName>
</protein>
<dbReference type="GO" id="GO:0016020">
    <property type="term" value="C:membrane"/>
    <property type="evidence" value="ECO:0007669"/>
    <property type="project" value="UniProtKB-SubCell"/>
</dbReference>
<dbReference type="RefSeq" id="WP_167397661.1">
    <property type="nucleotide sequence ID" value="NZ_QAYE01000002.1"/>
</dbReference>
<dbReference type="InterPro" id="IPR032808">
    <property type="entry name" value="DoxX"/>
</dbReference>
<evidence type="ECO:0000256" key="4">
    <source>
        <dbReference type="ARBA" id="ARBA00023136"/>
    </source>
</evidence>
<reference evidence="6 7" key="1">
    <citation type="submission" date="2018-04" db="EMBL/GenBank/DDBJ databases">
        <title>Genomic Encyclopedia of Type Strains, Phase III (KMG-III): the genomes of soil and plant-associated and newly described type strains.</title>
        <authorList>
            <person name="Whitman W."/>
        </authorList>
    </citation>
    <scope>NUCLEOTIDE SEQUENCE [LARGE SCALE GENOMIC DNA]</scope>
    <source>
        <strain evidence="6 7">MA-olki</strain>
    </source>
</reference>
<evidence type="ECO:0000313" key="6">
    <source>
        <dbReference type="EMBL" id="PTW47954.1"/>
    </source>
</evidence>